<protein>
    <submittedName>
        <fullName evidence="2">Uncharacterized protein</fullName>
    </submittedName>
</protein>
<sequence>MNNLSAAIAAAPAAPTPLARAAAPTQENDDMARMAREPKEDAEAGEGGGINGEYQRPDAAAAFKIYDEQIKPKEAHLATIKGDMSAPYQAIKDQAHFPRKVLNFIIGLENEEDAKRDHLLLALSEGLKHRQLFLPRDLVTMAAGEEGGDVIPTGEREADDLLVDEDEDGDQEEADLPLAAKPEAFSEASPEELSKQEGRGRKRTTTPPRSASIASISSPVEARPH</sequence>
<feature type="compositionally biased region" description="Low complexity" evidence="1">
    <location>
        <begin position="1"/>
        <end position="24"/>
    </location>
</feature>
<feature type="compositionally biased region" description="Acidic residues" evidence="1">
    <location>
        <begin position="161"/>
        <end position="175"/>
    </location>
</feature>
<organism evidence="2 3">
    <name type="scientific">Novosphingobium chloroacetimidivorans</name>
    <dbReference type="NCBI Taxonomy" id="1428314"/>
    <lineage>
        <taxon>Bacteria</taxon>
        <taxon>Pseudomonadati</taxon>
        <taxon>Pseudomonadota</taxon>
        <taxon>Alphaproteobacteria</taxon>
        <taxon>Sphingomonadales</taxon>
        <taxon>Sphingomonadaceae</taxon>
        <taxon>Novosphingobium</taxon>
    </lineage>
</organism>
<comment type="caution">
    <text evidence="2">The sequence shown here is derived from an EMBL/GenBank/DDBJ whole genome shotgun (WGS) entry which is preliminary data.</text>
</comment>
<dbReference type="RefSeq" id="WP_184246959.1">
    <property type="nucleotide sequence ID" value="NZ_JACHLR010000013.1"/>
</dbReference>
<accession>A0A7W7KCQ2</accession>
<evidence type="ECO:0000256" key="1">
    <source>
        <dbReference type="SAM" id="MobiDB-lite"/>
    </source>
</evidence>
<feature type="region of interest" description="Disordered" evidence="1">
    <location>
        <begin position="1"/>
        <end position="53"/>
    </location>
</feature>
<dbReference type="AlphaFoldDB" id="A0A7W7KCQ2"/>
<feature type="compositionally biased region" description="Low complexity" evidence="1">
    <location>
        <begin position="205"/>
        <end position="218"/>
    </location>
</feature>
<feature type="region of interest" description="Disordered" evidence="1">
    <location>
        <begin position="161"/>
        <end position="225"/>
    </location>
</feature>
<proteinExistence type="predicted"/>
<dbReference type="EMBL" id="JACHLR010000013">
    <property type="protein sequence ID" value="MBB4859653.1"/>
    <property type="molecule type" value="Genomic_DNA"/>
</dbReference>
<dbReference type="Proteomes" id="UP000555448">
    <property type="component" value="Unassembled WGS sequence"/>
</dbReference>
<feature type="compositionally biased region" description="Basic and acidic residues" evidence="1">
    <location>
        <begin position="30"/>
        <end position="42"/>
    </location>
</feature>
<evidence type="ECO:0000313" key="2">
    <source>
        <dbReference type="EMBL" id="MBB4859653.1"/>
    </source>
</evidence>
<reference evidence="2 3" key="1">
    <citation type="submission" date="2020-08" db="EMBL/GenBank/DDBJ databases">
        <title>Functional genomics of gut bacteria from endangered species of beetles.</title>
        <authorList>
            <person name="Carlos-Shanley C."/>
        </authorList>
    </citation>
    <scope>NUCLEOTIDE SEQUENCE [LARGE SCALE GENOMIC DNA]</scope>
    <source>
        <strain evidence="2 3">S00245</strain>
    </source>
</reference>
<name>A0A7W7KCQ2_9SPHN</name>
<evidence type="ECO:0000313" key="3">
    <source>
        <dbReference type="Proteomes" id="UP000555448"/>
    </source>
</evidence>
<gene>
    <name evidence="2" type="ORF">HNO88_002982</name>
</gene>
<keyword evidence="3" id="KW-1185">Reference proteome</keyword>